<dbReference type="EMBL" id="JBBPBM010000011">
    <property type="protein sequence ID" value="KAK8563622.1"/>
    <property type="molecule type" value="Genomic_DNA"/>
</dbReference>
<keyword evidence="3" id="KW-1185">Reference proteome</keyword>
<gene>
    <name evidence="2" type="ORF">V6N12_035767</name>
</gene>
<evidence type="ECO:0000313" key="2">
    <source>
        <dbReference type="EMBL" id="KAK8563622.1"/>
    </source>
</evidence>
<feature type="chain" id="PRO_5046932153" description="Secreted protein" evidence="1">
    <location>
        <begin position="19"/>
        <end position="131"/>
    </location>
</feature>
<organism evidence="2 3">
    <name type="scientific">Hibiscus sabdariffa</name>
    <name type="common">roselle</name>
    <dbReference type="NCBI Taxonomy" id="183260"/>
    <lineage>
        <taxon>Eukaryota</taxon>
        <taxon>Viridiplantae</taxon>
        <taxon>Streptophyta</taxon>
        <taxon>Embryophyta</taxon>
        <taxon>Tracheophyta</taxon>
        <taxon>Spermatophyta</taxon>
        <taxon>Magnoliopsida</taxon>
        <taxon>eudicotyledons</taxon>
        <taxon>Gunneridae</taxon>
        <taxon>Pentapetalae</taxon>
        <taxon>rosids</taxon>
        <taxon>malvids</taxon>
        <taxon>Malvales</taxon>
        <taxon>Malvaceae</taxon>
        <taxon>Malvoideae</taxon>
        <taxon>Hibiscus</taxon>
    </lineage>
</organism>
<name>A0ABR2ENN9_9ROSI</name>
<sequence length="131" mass="13789">MAIIPLCFMFWLLWRTSSLYTTTTSVSVMLLATFGGHECRLALAGEGEQVSHFLADAIGSFSSVPPGSSPKGLCNLVVLALSDLLVGTMLLVSSCGPSPDHATPKLILIELVTSISLADFSSEVASCTFYG</sequence>
<evidence type="ECO:0008006" key="4">
    <source>
        <dbReference type="Google" id="ProtNLM"/>
    </source>
</evidence>
<reference evidence="2 3" key="1">
    <citation type="journal article" date="2024" name="G3 (Bethesda)">
        <title>Genome assembly of Hibiscus sabdariffa L. provides insights into metabolisms of medicinal natural products.</title>
        <authorList>
            <person name="Kim T."/>
        </authorList>
    </citation>
    <scope>NUCLEOTIDE SEQUENCE [LARGE SCALE GENOMIC DNA]</scope>
    <source>
        <strain evidence="2">TK-2024</strain>
        <tissue evidence="2">Old leaves</tissue>
    </source>
</reference>
<feature type="signal peptide" evidence="1">
    <location>
        <begin position="1"/>
        <end position="18"/>
    </location>
</feature>
<keyword evidence="1" id="KW-0732">Signal</keyword>
<protein>
    <recommendedName>
        <fullName evidence="4">Secreted protein</fullName>
    </recommendedName>
</protein>
<dbReference type="Proteomes" id="UP001472677">
    <property type="component" value="Unassembled WGS sequence"/>
</dbReference>
<comment type="caution">
    <text evidence="2">The sequence shown here is derived from an EMBL/GenBank/DDBJ whole genome shotgun (WGS) entry which is preliminary data.</text>
</comment>
<evidence type="ECO:0000313" key="3">
    <source>
        <dbReference type="Proteomes" id="UP001472677"/>
    </source>
</evidence>
<proteinExistence type="predicted"/>
<evidence type="ECO:0000256" key="1">
    <source>
        <dbReference type="SAM" id="SignalP"/>
    </source>
</evidence>
<accession>A0ABR2ENN9</accession>